<gene>
    <name evidence="1" type="ORF">Q5P01_010812</name>
</gene>
<evidence type="ECO:0000313" key="1">
    <source>
        <dbReference type="EMBL" id="KAK2844153.1"/>
    </source>
</evidence>
<sequence length="146" mass="17108">MTTPQSERGGSSHWFPVYLQGKTRHPNPTLRTMETDDLEETIMSDLIELMQLIHQWDAEECHILDRCQLLVQPQQKTDEYLKEYLEFFQKFAEHGLDKEMEEVSCSRTSPAMPEDQTRLFLLPLPLRQPKISPPRRLTGLSAHCRL</sequence>
<name>A0AA88SSV1_CHASR</name>
<dbReference type="EMBL" id="JAUPFM010000008">
    <property type="protein sequence ID" value="KAK2844153.1"/>
    <property type="molecule type" value="Genomic_DNA"/>
</dbReference>
<organism evidence="1 2">
    <name type="scientific">Channa striata</name>
    <name type="common">Snakehead murrel</name>
    <name type="synonym">Ophicephalus striatus</name>
    <dbReference type="NCBI Taxonomy" id="64152"/>
    <lineage>
        <taxon>Eukaryota</taxon>
        <taxon>Metazoa</taxon>
        <taxon>Chordata</taxon>
        <taxon>Craniata</taxon>
        <taxon>Vertebrata</taxon>
        <taxon>Euteleostomi</taxon>
        <taxon>Actinopterygii</taxon>
        <taxon>Neopterygii</taxon>
        <taxon>Teleostei</taxon>
        <taxon>Neoteleostei</taxon>
        <taxon>Acanthomorphata</taxon>
        <taxon>Anabantaria</taxon>
        <taxon>Anabantiformes</taxon>
        <taxon>Channoidei</taxon>
        <taxon>Channidae</taxon>
        <taxon>Channa</taxon>
    </lineage>
</organism>
<evidence type="ECO:0000313" key="2">
    <source>
        <dbReference type="Proteomes" id="UP001187415"/>
    </source>
</evidence>
<accession>A0AA88SSV1</accession>
<reference evidence="1" key="1">
    <citation type="submission" date="2023-07" db="EMBL/GenBank/DDBJ databases">
        <title>Chromosome-level Genome Assembly of Striped Snakehead (Channa striata).</title>
        <authorList>
            <person name="Liu H."/>
        </authorList>
    </citation>
    <scope>NUCLEOTIDE SEQUENCE</scope>
    <source>
        <strain evidence="1">Gz</strain>
        <tissue evidence="1">Muscle</tissue>
    </source>
</reference>
<dbReference type="AlphaFoldDB" id="A0AA88SSV1"/>
<protein>
    <submittedName>
        <fullName evidence="1">Uncharacterized protein</fullName>
    </submittedName>
</protein>
<dbReference type="Proteomes" id="UP001187415">
    <property type="component" value="Unassembled WGS sequence"/>
</dbReference>
<proteinExistence type="predicted"/>
<comment type="caution">
    <text evidence="1">The sequence shown here is derived from an EMBL/GenBank/DDBJ whole genome shotgun (WGS) entry which is preliminary data.</text>
</comment>
<keyword evidence="2" id="KW-1185">Reference proteome</keyword>